<comment type="caution">
    <text evidence="1">The sequence shown here is derived from an EMBL/GenBank/DDBJ whole genome shotgun (WGS) entry which is preliminary data.</text>
</comment>
<dbReference type="EMBL" id="JBBUTI010000002">
    <property type="protein sequence ID" value="MEK8045591.1"/>
    <property type="molecule type" value="Genomic_DNA"/>
</dbReference>
<dbReference type="Proteomes" id="UP001379945">
    <property type="component" value="Unassembled WGS sequence"/>
</dbReference>
<accession>A0ABU9C1U4</accession>
<dbReference type="RefSeq" id="WP_341397827.1">
    <property type="nucleotide sequence ID" value="NZ_JBBUTI010000002.1"/>
</dbReference>
<sequence>MQRRTLLRLSLGAGAVIAVAGTGAALWAPGLSAGKLSPGARTMVNAISSAVLDGLLPAAPEARALALQAQLGRFELTVANLPPATRKELSDLLALLSSAAGRWSLMSLHTPWETASVAEVSAALEMMRMSSMDTRQQIYHALRDLTTASWFSDAAHWAQMGYPGPRAL</sequence>
<reference evidence="1 2" key="1">
    <citation type="submission" date="2024-04" db="EMBL/GenBank/DDBJ databases">
        <title>Novel species of the genus Ideonella isolated from streams.</title>
        <authorList>
            <person name="Lu H."/>
        </authorList>
    </citation>
    <scope>NUCLEOTIDE SEQUENCE [LARGE SCALE GENOMIC DNA]</scope>
    <source>
        <strain evidence="1 2">LYT19W</strain>
    </source>
</reference>
<keyword evidence="2" id="KW-1185">Reference proteome</keyword>
<protein>
    <submittedName>
        <fullName evidence="1">Uncharacterized protein</fullName>
    </submittedName>
</protein>
<evidence type="ECO:0000313" key="2">
    <source>
        <dbReference type="Proteomes" id="UP001379945"/>
    </source>
</evidence>
<name>A0ABU9C1U4_9BURK</name>
<evidence type="ECO:0000313" key="1">
    <source>
        <dbReference type="EMBL" id="MEK8045591.1"/>
    </source>
</evidence>
<organism evidence="1 2">
    <name type="scientific">Ideonella margarita</name>
    <dbReference type="NCBI Taxonomy" id="2984191"/>
    <lineage>
        <taxon>Bacteria</taxon>
        <taxon>Pseudomonadati</taxon>
        <taxon>Pseudomonadota</taxon>
        <taxon>Betaproteobacteria</taxon>
        <taxon>Burkholderiales</taxon>
        <taxon>Sphaerotilaceae</taxon>
        <taxon>Ideonella</taxon>
    </lineage>
</organism>
<gene>
    <name evidence="1" type="ORF">AACH00_04415</name>
</gene>
<proteinExistence type="predicted"/>